<dbReference type="InterPro" id="IPR050838">
    <property type="entry name" value="Ketopantoate_reductase"/>
</dbReference>
<keyword evidence="15" id="KW-1185">Reference proteome</keyword>
<sequence length="317" mass="33567">MKVAIIGAGAMGQLFGAKIVDAGEDVVFLDVDQRTVDALNNEGIEVVNTAGERTVKVSATACQPANWNEPVDFALFFVKGFYTQDAIESARHLFNENTIALTLQNGLGNGEVLVRAFGPDRALDGVTDYSAYRPGKNTVSSSAYGAIRIGGASVDGDASAAAEKVRDLFERCGFNAEVHADVRVPIWEKLILNTVYNTVGAATDLTIGETLEREPSRRLAETVYSEAMAVVRSLEIPVREDVIREHLEQVGTESAGHKTSMTADVEAGRRTEVNTISGAVAAAGEKAGVATPVLATLADVVRARTEPAHGGHPGEAK</sequence>
<comment type="function">
    <text evidence="1 11">Catalyzes the NADPH-dependent reduction of ketopantoate into pantoic acid.</text>
</comment>
<dbReference type="NCBIfam" id="TIGR00745">
    <property type="entry name" value="apbA_panE"/>
    <property type="match status" value="1"/>
</dbReference>
<evidence type="ECO:0000256" key="3">
    <source>
        <dbReference type="ARBA" id="ARBA00007870"/>
    </source>
</evidence>
<evidence type="ECO:0000256" key="4">
    <source>
        <dbReference type="ARBA" id="ARBA00013014"/>
    </source>
</evidence>
<dbReference type="InterPro" id="IPR013752">
    <property type="entry name" value="KPA_reductase"/>
</dbReference>
<evidence type="ECO:0000256" key="1">
    <source>
        <dbReference type="ARBA" id="ARBA00002919"/>
    </source>
</evidence>
<evidence type="ECO:0000313" key="14">
    <source>
        <dbReference type="EMBL" id="WCZ32308.1"/>
    </source>
</evidence>
<dbReference type="PANTHER" id="PTHR43765:SF2">
    <property type="entry name" value="2-DEHYDROPANTOATE 2-REDUCTASE"/>
    <property type="match status" value="1"/>
</dbReference>
<protein>
    <recommendedName>
        <fullName evidence="5 11">2-dehydropantoate 2-reductase</fullName>
        <ecNumber evidence="4 11">1.1.1.169</ecNumber>
    </recommendedName>
    <alternativeName>
        <fullName evidence="9 11">Ketopantoate reductase</fullName>
    </alternativeName>
</protein>
<feature type="domain" description="Ketopantoate reductase C-terminal" evidence="13">
    <location>
        <begin position="182"/>
        <end position="304"/>
    </location>
</feature>
<comment type="catalytic activity">
    <reaction evidence="10 11">
        <text>(R)-pantoate + NADP(+) = 2-dehydropantoate + NADPH + H(+)</text>
        <dbReference type="Rhea" id="RHEA:16233"/>
        <dbReference type="ChEBI" id="CHEBI:11561"/>
        <dbReference type="ChEBI" id="CHEBI:15378"/>
        <dbReference type="ChEBI" id="CHEBI:15980"/>
        <dbReference type="ChEBI" id="CHEBI:57783"/>
        <dbReference type="ChEBI" id="CHEBI:58349"/>
        <dbReference type="EC" id="1.1.1.169"/>
    </reaction>
</comment>
<dbReference type="Pfam" id="PF02558">
    <property type="entry name" value="ApbA"/>
    <property type="match status" value="1"/>
</dbReference>
<dbReference type="EC" id="1.1.1.169" evidence="4 11"/>
<dbReference type="InterPro" id="IPR008927">
    <property type="entry name" value="6-PGluconate_DH-like_C_sf"/>
</dbReference>
<gene>
    <name evidence="14" type="primary">panE</name>
    <name evidence="14" type="ORF">CMASS_04285</name>
</gene>
<proteinExistence type="inferred from homology"/>
<dbReference type="EMBL" id="CP063189">
    <property type="protein sequence ID" value="WCZ32308.1"/>
    <property type="molecule type" value="Genomic_DNA"/>
</dbReference>
<evidence type="ECO:0000256" key="6">
    <source>
        <dbReference type="ARBA" id="ARBA00022655"/>
    </source>
</evidence>
<dbReference type="SUPFAM" id="SSF51735">
    <property type="entry name" value="NAD(P)-binding Rossmann-fold domains"/>
    <property type="match status" value="1"/>
</dbReference>
<dbReference type="InterPro" id="IPR013328">
    <property type="entry name" value="6PGD_dom2"/>
</dbReference>
<name>A0ABY7U991_9CORY</name>
<dbReference type="GO" id="GO:0008677">
    <property type="term" value="F:2-dehydropantoate 2-reductase activity"/>
    <property type="evidence" value="ECO:0007669"/>
    <property type="project" value="UniProtKB-EC"/>
</dbReference>
<comment type="similarity">
    <text evidence="3 11">Belongs to the ketopantoate reductase family.</text>
</comment>
<keyword evidence="6 11" id="KW-0566">Pantothenate biosynthesis</keyword>
<evidence type="ECO:0000259" key="12">
    <source>
        <dbReference type="Pfam" id="PF02558"/>
    </source>
</evidence>
<evidence type="ECO:0000256" key="8">
    <source>
        <dbReference type="ARBA" id="ARBA00023002"/>
    </source>
</evidence>
<comment type="pathway">
    <text evidence="2 11">Cofactor biosynthesis; (R)-pantothenate biosynthesis; (R)-pantoate from 3-methyl-2-oxobutanoate: step 2/2.</text>
</comment>
<reference evidence="14 15" key="1">
    <citation type="submission" date="2020-10" db="EMBL/GenBank/DDBJ databases">
        <title>Complete genome sequence of Corynebacterium massiliense DSM 45435, type strain of Corynebacterium massiliense.</title>
        <authorList>
            <person name="Busche T."/>
            <person name="Kalinowski J."/>
            <person name="Ruckert C."/>
        </authorList>
    </citation>
    <scope>NUCLEOTIDE SEQUENCE [LARGE SCALE GENOMIC DNA]</scope>
    <source>
        <strain evidence="14 15">DSM 45435</strain>
    </source>
</reference>
<evidence type="ECO:0000256" key="11">
    <source>
        <dbReference type="RuleBase" id="RU362068"/>
    </source>
</evidence>
<keyword evidence="7 11" id="KW-0521">NADP</keyword>
<dbReference type="Pfam" id="PF08546">
    <property type="entry name" value="ApbA_C"/>
    <property type="match status" value="1"/>
</dbReference>
<evidence type="ECO:0000256" key="5">
    <source>
        <dbReference type="ARBA" id="ARBA00019465"/>
    </source>
</evidence>
<dbReference type="Gene3D" id="3.40.50.720">
    <property type="entry name" value="NAD(P)-binding Rossmann-like Domain"/>
    <property type="match status" value="1"/>
</dbReference>
<evidence type="ECO:0000256" key="7">
    <source>
        <dbReference type="ARBA" id="ARBA00022857"/>
    </source>
</evidence>
<accession>A0ABY7U991</accession>
<evidence type="ECO:0000256" key="2">
    <source>
        <dbReference type="ARBA" id="ARBA00004994"/>
    </source>
</evidence>
<evidence type="ECO:0000313" key="15">
    <source>
        <dbReference type="Proteomes" id="UP001220064"/>
    </source>
</evidence>
<evidence type="ECO:0000259" key="13">
    <source>
        <dbReference type="Pfam" id="PF08546"/>
    </source>
</evidence>
<dbReference type="Gene3D" id="1.10.1040.10">
    <property type="entry name" value="N-(1-d-carboxylethyl)-l-norvaline Dehydrogenase, domain 2"/>
    <property type="match status" value="1"/>
</dbReference>
<dbReference type="PANTHER" id="PTHR43765">
    <property type="entry name" value="2-DEHYDROPANTOATE 2-REDUCTASE-RELATED"/>
    <property type="match status" value="1"/>
</dbReference>
<dbReference type="SUPFAM" id="SSF48179">
    <property type="entry name" value="6-phosphogluconate dehydrogenase C-terminal domain-like"/>
    <property type="match status" value="1"/>
</dbReference>
<dbReference type="InterPro" id="IPR036291">
    <property type="entry name" value="NAD(P)-bd_dom_sf"/>
</dbReference>
<dbReference type="InterPro" id="IPR003710">
    <property type="entry name" value="ApbA"/>
</dbReference>
<evidence type="ECO:0000256" key="9">
    <source>
        <dbReference type="ARBA" id="ARBA00032024"/>
    </source>
</evidence>
<organism evidence="14 15">
    <name type="scientific">Corynebacterium massiliense DSM 45435</name>
    <dbReference type="NCBI Taxonomy" id="1121364"/>
    <lineage>
        <taxon>Bacteria</taxon>
        <taxon>Bacillati</taxon>
        <taxon>Actinomycetota</taxon>
        <taxon>Actinomycetes</taxon>
        <taxon>Mycobacteriales</taxon>
        <taxon>Corynebacteriaceae</taxon>
        <taxon>Corynebacterium</taxon>
    </lineage>
</organism>
<dbReference type="Proteomes" id="UP001220064">
    <property type="component" value="Chromosome"/>
</dbReference>
<keyword evidence="8 11" id="KW-0560">Oxidoreductase</keyword>
<evidence type="ECO:0000256" key="10">
    <source>
        <dbReference type="ARBA" id="ARBA00048793"/>
    </source>
</evidence>
<feature type="domain" description="Ketopantoate reductase N-terminal" evidence="12">
    <location>
        <begin position="3"/>
        <end position="150"/>
    </location>
</feature>
<dbReference type="RefSeq" id="WP_022862496.1">
    <property type="nucleotide sequence ID" value="NZ_ATVG01000002.1"/>
</dbReference>
<dbReference type="InterPro" id="IPR013332">
    <property type="entry name" value="KPR_N"/>
</dbReference>